<name>A0A3D8MA80_9ALTE</name>
<dbReference type="GO" id="GO:0042597">
    <property type="term" value="C:periplasmic space"/>
    <property type="evidence" value="ECO:0007669"/>
    <property type="project" value="UniProtKB-SubCell"/>
</dbReference>
<dbReference type="AlphaFoldDB" id="A0A3D8MA80"/>
<dbReference type="UniPathway" id="UPA00286"/>
<evidence type="ECO:0000256" key="2">
    <source>
        <dbReference type="ARBA" id="ARBA00005182"/>
    </source>
</evidence>
<dbReference type="Pfam" id="PF16822">
    <property type="entry name" value="ALGX"/>
    <property type="match status" value="1"/>
</dbReference>
<keyword evidence="9" id="KW-1185">Reference proteome</keyword>
<dbReference type="OrthoDB" id="7981249at2"/>
<evidence type="ECO:0000256" key="6">
    <source>
        <dbReference type="ARBA" id="ARBA00022841"/>
    </source>
</evidence>
<keyword evidence="3" id="KW-0808">Transferase</keyword>
<keyword evidence="4" id="KW-0732">Signal</keyword>
<dbReference type="RefSeq" id="WP_115592532.1">
    <property type="nucleotide sequence ID" value="NZ_QRHA01000004.1"/>
</dbReference>
<evidence type="ECO:0000256" key="5">
    <source>
        <dbReference type="ARBA" id="ARBA00022764"/>
    </source>
</evidence>
<evidence type="ECO:0000256" key="1">
    <source>
        <dbReference type="ARBA" id="ARBA00004418"/>
    </source>
</evidence>
<keyword evidence="5" id="KW-0574">Periplasm</keyword>
<accession>A0A3D8MA80</accession>
<feature type="domain" description="AlgX/AlgJ SGNH hydrolase-like" evidence="7">
    <location>
        <begin position="133"/>
        <end position="292"/>
    </location>
</feature>
<dbReference type="InterPro" id="IPR031811">
    <property type="entry name" value="ALGX/ALGJ_SGNH-like"/>
</dbReference>
<keyword evidence="6" id="KW-0016">Alginate biosynthesis</keyword>
<comment type="pathway">
    <text evidence="2">Glycan biosynthesis; alginate biosynthesis.</text>
</comment>
<protein>
    <recommendedName>
        <fullName evidence="7">AlgX/AlgJ SGNH hydrolase-like domain-containing protein</fullName>
    </recommendedName>
</protein>
<evidence type="ECO:0000259" key="7">
    <source>
        <dbReference type="Pfam" id="PF16822"/>
    </source>
</evidence>
<dbReference type="EMBL" id="QRHA01000004">
    <property type="protein sequence ID" value="RDV26578.1"/>
    <property type="molecule type" value="Genomic_DNA"/>
</dbReference>
<evidence type="ECO:0000256" key="3">
    <source>
        <dbReference type="ARBA" id="ARBA00022679"/>
    </source>
</evidence>
<evidence type="ECO:0000313" key="9">
    <source>
        <dbReference type="Proteomes" id="UP000256561"/>
    </source>
</evidence>
<evidence type="ECO:0000256" key="4">
    <source>
        <dbReference type="ARBA" id="ARBA00022729"/>
    </source>
</evidence>
<gene>
    <name evidence="8" type="ORF">DXV75_06170</name>
</gene>
<evidence type="ECO:0000313" key="8">
    <source>
        <dbReference type="EMBL" id="RDV26578.1"/>
    </source>
</evidence>
<organism evidence="8 9">
    <name type="scientific">Alteromonas aestuariivivens</name>
    <dbReference type="NCBI Taxonomy" id="1938339"/>
    <lineage>
        <taxon>Bacteria</taxon>
        <taxon>Pseudomonadati</taxon>
        <taxon>Pseudomonadota</taxon>
        <taxon>Gammaproteobacteria</taxon>
        <taxon>Alteromonadales</taxon>
        <taxon>Alteromonadaceae</taxon>
        <taxon>Alteromonas/Salinimonas group</taxon>
        <taxon>Alteromonas</taxon>
    </lineage>
</organism>
<comment type="caution">
    <text evidence="8">The sequence shown here is derived from an EMBL/GenBank/DDBJ whole genome shotgun (WGS) entry which is preliminary data.</text>
</comment>
<dbReference type="GO" id="GO:0016740">
    <property type="term" value="F:transferase activity"/>
    <property type="evidence" value="ECO:0007669"/>
    <property type="project" value="UniProtKB-KW"/>
</dbReference>
<comment type="subcellular location">
    <subcellularLocation>
        <location evidence="1">Periplasm</location>
    </subcellularLocation>
</comment>
<proteinExistence type="predicted"/>
<reference evidence="9" key="1">
    <citation type="submission" date="2018-08" db="EMBL/GenBank/DDBJ databases">
        <authorList>
            <person name="Zhang J."/>
            <person name="Du Z.-J."/>
        </authorList>
    </citation>
    <scope>NUCLEOTIDE SEQUENCE [LARGE SCALE GENOMIC DNA]</scope>
    <source>
        <strain evidence="9">KCTC 52655</strain>
    </source>
</reference>
<dbReference type="GO" id="GO:0042121">
    <property type="term" value="P:alginic acid biosynthetic process"/>
    <property type="evidence" value="ECO:0007669"/>
    <property type="project" value="UniProtKB-UniPathway"/>
</dbReference>
<dbReference type="Proteomes" id="UP000256561">
    <property type="component" value="Unassembled WGS sequence"/>
</dbReference>
<sequence length="457" mass="52424">MATYTIKSKNLAPASFKGVTRWCIDEPTLNQEVDDQILEEFGLTVSGWILVEDPIKIQPVVLIENSIISLKFNRERPDVLVKILGINSENYSDVICGFSTSLSIDAPYFQVGVIFGGKFIALSEFHIEGSLKVLHGRDGWLFLDNDSNQSVEQYTGKIKLSRYERSAWKNYLNHQDQLKKTLGIHFCMLIAPSKEMVYSDYYPYSRARKTALDQLIDLAPLDFDLIIPIKTLRSSPKRSYRVCDTHWSHYGAMLASLDVVSCQKSDKEKIAKLFSSDTYRTRYVTGDLGNKVYPNQKHNEEFLSSFNHQHFVVFDNQLPNFGRIRVIYYKEAIYEDVLMVLGSSSSYTMFNYLSRVYKIIVFFHCAGNIDPEFIKSVNPNYVVTQSNARFIVKSPNANEDFRSYIKEKIDSLKCDEVPNKILRADIINSAGEARLEKIVGYVNSLYEDCTTKKRCKV</sequence>